<dbReference type="InterPro" id="IPR036943">
    <property type="entry name" value="FN_type2_sf"/>
</dbReference>
<dbReference type="InterPro" id="IPR000562">
    <property type="entry name" value="FN_type2_dom"/>
</dbReference>
<organism evidence="6 7">
    <name type="scientific">Homarus americanus</name>
    <name type="common">American lobster</name>
    <dbReference type="NCBI Taxonomy" id="6706"/>
    <lineage>
        <taxon>Eukaryota</taxon>
        <taxon>Metazoa</taxon>
        <taxon>Ecdysozoa</taxon>
        <taxon>Arthropoda</taxon>
        <taxon>Crustacea</taxon>
        <taxon>Multicrustacea</taxon>
        <taxon>Malacostraca</taxon>
        <taxon>Eumalacostraca</taxon>
        <taxon>Eucarida</taxon>
        <taxon>Decapoda</taxon>
        <taxon>Pleocyemata</taxon>
        <taxon>Astacidea</taxon>
        <taxon>Nephropoidea</taxon>
        <taxon>Nephropidae</taxon>
        <taxon>Homarus</taxon>
    </lineage>
</organism>
<dbReference type="Gene3D" id="2.10.10.10">
    <property type="entry name" value="Fibronectin, type II, collagen-binding"/>
    <property type="match status" value="1"/>
</dbReference>
<dbReference type="AlphaFoldDB" id="A0A8J5KD15"/>
<feature type="region of interest" description="Disordered" evidence="4">
    <location>
        <begin position="44"/>
        <end position="65"/>
    </location>
</feature>
<dbReference type="PROSITE" id="PS51092">
    <property type="entry name" value="FN2_2"/>
    <property type="match status" value="1"/>
</dbReference>
<evidence type="ECO:0000256" key="2">
    <source>
        <dbReference type="ARBA" id="ARBA00023157"/>
    </source>
</evidence>
<keyword evidence="2" id="KW-1015">Disulfide bond</keyword>
<comment type="caution">
    <text evidence="6">The sequence shown here is derived from an EMBL/GenBank/DDBJ whole genome shotgun (WGS) entry which is preliminary data.</text>
</comment>
<gene>
    <name evidence="6" type="primary">Fndc2-L1</name>
    <name evidence="6" type="ORF">Hamer_G030809</name>
</gene>
<evidence type="ECO:0000256" key="1">
    <source>
        <dbReference type="ARBA" id="ARBA00022737"/>
    </source>
</evidence>
<dbReference type="SMART" id="SM00059">
    <property type="entry name" value="FN2"/>
    <property type="match status" value="1"/>
</dbReference>
<evidence type="ECO:0000313" key="6">
    <source>
        <dbReference type="EMBL" id="KAG7170249.1"/>
    </source>
</evidence>
<evidence type="ECO:0000313" key="7">
    <source>
        <dbReference type="Proteomes" id="UP000747542"/>
    </source>
</evidence>
<evidence type="ECO:0000259" key="5">
    <source>
        <dbReference type="PROSITE" id="PS51092"/>
    </source>
</evidence>
<dbReference type="SUPFAM" id="SSF57440">
    <property type="entry name" value="Kringle-like"/>
    <property type="match status" value="1"/>
</dbReference>
<name>A0A8J5KD15_HOMAM</name>
<comment type="caution">
    <text evidence="3">Lacks conserved residue(s) required for the propagation of feature annotation.</text>
</comment>
<dbReference type="EMBL" id="JAHLQT010014590">
    <property type="protein sequence ID" value="KAG7170249.1"/>
    <property type="molecule type" value="Genomic_DNA"/>
</dbReference>
<reference evidence="6" key="1">
    <citation type="journal article" date="2021" name="Sci. Adv.">
        <title>The American lobster genome reveals insights on longevity, neural, and immune adaptations.</title>
        <authorList>
            <person name="Polinski J.M."/>
            <person name="Zimin A.V."/>
            <person name="Clark K.F."/>
            <person name="Kohn A.B."/>
            <person name="Sadowski N."/>
            <person name="Timp W."/>
            <person name="Ptitsyn A."/>
            <person name="Khanna P."/>
            <person name="Romanova D.Y."/>
            <person name="Williams P."/>
            <person name="Greenwood S.J."/>
            <person name="Moroz L.L."/>
            <person name="Walt D.R."/>
            <person name="Bodnar A.G."/>
        </authorList>
    </citation>
    <scope>NUCLEOTIDE SEQUENCE</scope>
    <source>
        <strain evidence="6">GMGI-L3</strain>
    </source>
</reference>
<dbReference type="Proteomes" id="UP000747542">
    <property type="component" value="Unassembled WGS sequence"/>
</dbReference>
<keyword evidence="7" id="KW-1185">Reference proteome</keyword>
<evidence type="ECO:0000256" key="4">
    <source>
        <dbReference type="SAM" id="MobiDB-lite"/>
    </source>
</evidence>
<dbReference type="InterPro" id="IPR013806">
    <property type="entry name" value="Kringle-like"/>
</dbReference>
<evidence type="ECO:0000256" key="3">
    <source>
        <dbReference type="PROSITE-ProRule" id="PRU00479"/>
    </source>
</evidence>
<proteinExistence type="predicted"/>
<accession>A0A8J5KD15</accession>
<dbReference type="Pfam" id="PF00040">
    <property type="entry name" value="fn2"/>
    <property type="match status" value="1"/>
</dbReference>
<sequence>MTTTKGQQCHFPFHYRGRWQYKCITYGRRVPWCATREQQNQAFTTKISHRDVPPKTPQATESSKP</sequence>
<feature type="non-terminal residue" evidence="6">
    <location>
        <position position="65"/>
    </location>
</feature>
<keyword evidence="1" id="KW-0677">Repeat</keyword>
<feature type="domain" description="Fibronectin type-II" evidence="5">
    <location>
        <begin position="4"/>
        <end position="50"/>
    </location>
</feature>
<protein>
    <submittedName>
        <fullName evidence="6">Putative Fibronectin type II domain-containing protein 1</fullName>
    </submittedName>
</protein>